<comment type="similarity">
    <text evidence="5">Belongs to the ATP-dependent AMP-binding enzyme family. Carboxylic acid reductase subfamily.</text>
</comment>
<dbReference type="InterPro" id="IPR013120">
    <property type="entry name" value="FAR_NAD-bd"/>
</dbReference>
<protein>
    <recommendedName>
        <fullName evidence="5">Carboxylic acid reductase</fullName>
        <shortName evidence="5">CAR</shortName>
        <ecNumber evidence="5">1.2.1.-</ecNumber>
    </recommendedName>
    <alternativeName>
        <fullName evidence="5">ATP/NADPH-dependent carboxylic acid reductase</fullName>
    </alternativeName>
</protein>
<dbReference type="Gene3D" id="3.40.50.12780">
    <property type="entry name" value="N-terminal domain of ligase-like"/>
    <property type="match status" value="1"/>
</dbReference>
<comment type="cofactor">
    <cofactor evidence="5">
        <name>pantetheine 4'-phosphate</name>
        <dbReference type="ChEBI" id="CHEBI:47942"/>
    </cofactor>
    <text evidence="5">Binds 1 phosphopantetheine covalently.</text>
</comment>
<dbReference type="Gene3D" id="3.40.50.720">
    <property type="entry name" value="NAD(P)-binding Rossmann-like Domain"/>
    <property type="match status" value="1"/>
</dbReference>
<dbReference type="Pfam" id="PF07993">
    <property type="entry name" value="NAD_binding_4"/>
    <property type="match status" value="1"/>
</dbReference>
<dbReference type="GO" id="GO:0031177">
    <property type="term" value="F:phosphopantetheine binding"/>
    <property type="evidence" value="ECO:0007669"/>
    <property type="project" value="UniProtKB-UniRule"/>
</dbReference>
<dbReference type="SMART" id="SM00823">
    <property type="entry name" value="PKS_PP"/>
    <property type="match status" value="1"/>
</dbReference>
<feature type="binding site" evidence="5">
    <location>
        <position position="955"/>
    </location>
    <ligand>
        <name>NADP(+)</name>
        <dbReference type="ChEBI" id="CHEBI:58349"/>
    </ligand>
</feature>
<evidence type="ECO:0000259" key="8">
    <source>
        <dbReference type="PROSITE" id="PS50075"/>
    </source>
</evidence>
<comment type="caution">
    <text evidence="5">Lacks conserved residue(s) required for the propagation of feature annotation.</text>
</comment>
<feature type="binding site" evidence="5">
    <location>
        <position position="978"/>
    </location>
    <ligand>
        <name>NADP(+)</name>
        <dbReference type="ChEBI" id="CHEBI:58349"/>
    </ligand>
</feature>
<dbReference type="CDD" id="cd05235">
    <property type="entry name" value="SDR_e1"/>
    <property type="match status" value="1"/>
</dbReference>
<dbReference type="GO" id="GO:0050661">
    <property type="term" value="F:NADP binding"/>
    <property type="evidence" value="ECO:0007669"/>
    <property type="project" value="UniProtKB-UniRule"/>
</dbReference>
<evidence type="ECO:0000256" key="4">
    <source>
        <dbReference type="ARBA" id="ARBA00022840"/>
    </source>
</evidence>
<dbReference type="SUPFAM" id="SSF51735">
    <property type="entry name" value="NAD(P)-binding Rossmann-fold domains"/>
    <property type="match status" value="1"/>
</dbReference>
<dbReference type="PROSITE" id="PS00455">
    <property type="entry name" value="AMP_BINDING"/>
    <property type="match status" value="1"/>
</dbReference>
<evidence type="ECO:0000313" key="9">
    <source>
        <dbReference type="EMBL" id="WIX75483.1"/>
    </source>
</evidence>
<comment type="catalytic activity">
    <reaction evidence="5">
        <text>a carboxylate + ATP + NADPH + H(+) = an aldehyde + AMP + diphosphate + NADP(+)</text>
        <dbReference type="Rhea" id="RHEA:50916"/>
        <dbReference type="ChEBI" id="CHEBI:15378"/>
        <dbReference type="ChEBI" id="CHEBI:17478"/>
        <dbReference type="ChEBI" id="CHEBI:29067"/>
        <dbReference type="ChEBI" id="CHEBI:30616"/>
        <dbReference type="ChEBI" id="CHEBI:33019"/>
        <dbReference type="ChEBI" id="CHEBI:57783"/>
        <dbReference type="ChEBI" id="CHEBI:58349"/>
        <dbReference type="ChEBI" id="CHEBI:456215"/>
    </reaction>
</comment>
<dbReference type="PANTHER" id="PTHR43272:SF33">
    <property type="entry name" value="AMP-BINDING DOMAIN-CONTAINING PROTEIN-RELATED"/>
    <property type="match status" value="1"/>
</dbReference>
<dbReference type="InterPro" id="IPR000873">
    <property type="entry name" value="AMP-dep_synth/lig_dom"/>
</dbReference>
<dbReference type="PROSITE" id="PS50075">
    <property type="entry name" value="CARRIER"/>
    <property type="match status" value="1"/>
</dbReference>
<dbReference type="AlphaFoldDB" id="A0A9Y2IBK6"/>
<dbReference type="Gene3D" id="1.10.1200.10">
    <property type="entry name" value="ACP-like"/>
    <property type="match status" value="1"/>
</dbReference>
<evidence type="ECO:0000256" key="6">
    <source>
        <dbReference type="SAM" id="Coils"/>
    </source>
</evidence>
<dbReference type="EMBL" id="CP127294">
    <property type="protein sequence ID" value="WIX75483.1"/>
    <property type="molecule type" value="Genomic_DNA"/>
</dbReference>
<dbReference type="SUPFAM" id="SSF56801">
    <property type="entry name" value="Acetyl-CoA synthetase-like"/>
    <property type="match status" value="1"/>
</dbReference>
<dbReference type="InterPro" id="IPR046407">
    <property type="entry name" value="CAR"/>
</dbReference>
<name>A0A9Y2IBK6_9PSEU</name>
<feature type="binding site" evidence="5">
    <location>
        <position position="488"/>
    </location>
    <ligand>
        <name>AMP</name>
        <dbReference type="ChEBI" id="CHEBI:456215"/>
    </ligand>
</feature>
<feature type="binding site" evidence="5">
    <location>
        <position position="294"/>
    </location>
    <ligand>
        <name>AMP</name>
        <dbReference type="ChEBI" id="CHEBI:456215"/>
    </ligand>
</feature>
<evidence type="ECO:0000256" key="5">
    <source>
        <dbReference type="HAMAP-Rule" id="MF_02247"/>
    </source>
</evidence>
<dbReference type="InterPro" id="IPR042099">
    <property type="entry name" value="ANL_N_sf"/>
</dbReference>
<dbReference type="Proteomes" id="UP001236014">
    <property type="component" value="Chromosome"/>
</dbReference>
<proteinExistence type="inferred from homology"/>
<keyword evidence="6" id="KW-0175">Coiled coil</keyword>
<keyword evidence="10" id="KW-1185">Reference proteome</keyword>
<dbReference type="NCBIfam" id="TIGR01746">
    <property type="entry name" value="Thioester-redct"/>
    <property type="match status" value="1"/>
</dbReference>
<dbReference type="InterPro" id="IPR009081">
    <property type="entry name" value="PP-bd_ACP"/>
</dbReference>
<feature type="binding site" evidence="5">
    <location>
        <position position="809"/>
    </location>
    <ligand>
        <name>NADP(+)</name>
        <dbReference type="ChEBI" id="CHEBI:58349"/>
    </ligand>
</feature>
<evidence type="ECO:0000313" key="10">
    <source>
        <dbReference type="Proteomes" id="UP001236014"/>
    </source>
</evidence>
<feature type="binding site" evidence="5">
    <location>
        <position position="415"/>
    </location>
    <ligand>
        <name>AMP</name>
        <dbReference type="ChEBI" id="CHEBI:456215"/>
    </ligand>
</feature>
<dbReference type="Pfam" id="PF00550">
    <property type="entry name" value="PP-binding"/>
    <property type="match status" value="1"/>
</dbReference>
<feature type="region of interest" description="Disordered" evidence="7">
    <location>
        <begin position="1"/>
        <end position="21"/>
    </location>
</feature>
<feature type="coiled-coil region" evidence="6">
    <location>
        <begin position="189"/>
        <end position="223"/>
    </location>
</feature>
<feature type="binding site" evidence="5">
    <location>
        <position position="610"/>
    </location>
    <ligand>
        <name>AMP</name>
        <dbReference type="ChEBI" id="CHEBI:456215"/>
    </ligand>
</feature>
<keyword evidence="5" id="KW-0521">NADP</keyword>
<feature type="binding site" evidence="5">
    <location>
        <position position="951"/>
    </location>
    <ligand>
        <name>NADP(+)</name>
        <dbReference type="ChEBI" id="CHEBI:58349"/>
    </ligand>
</feature>
<comment type="function">
    <text evidence="5">Catalyzes the ATP- and NADPH-dependent reduction of carboxylic acids to the corresponding aldehydes.</text>
</comment>
<dbReference type="GO" id="GO:0004467">
    <property type="term" value="F:long-chain fatty acid-CoA ligase activity"/>
    <property type="evidence" value="ECO:0007669"/>
    <property type="project" value="TreeGrafter"/>
</dbReference>
<dbReference type="PANTHER" id="PTHR43272">
    <property type="entry name" value="LONG-CHAIN-FATTY-ACID--COA LIGASE"/>
    <property type="match status" value="1"/>
</dbReference>
<keyword evidence="1 5" id="KW-0596">Phosphopantetheine</keyword>
<gene>
    <name evidence="5 9" type="primary">car</name>
    <name evidence="9" type="ORF">QRX50_28680</name>
</gene>
<feature type="modified residue" description="O-(pantetheine 4'-phosphoryl)serine" evidence="5">
    <location>
        <position position="683"/>
    </location>
</feature>
<keyword evidence="5 9" id="KW-0560">Oxidoreductase</keyword>
<dbReference type="GO" id="GO:0016020">
    <property type="term" value="C:membrane"/>
    <property type="evidence" value="ECO:0007669"/>
    <property type="project" value="TreeGrafter"/>
</dbReference>
<keyword evidence="4 5" id="KW-0067">ATP-binding</keyword>
<dbReference type="GO" id="GO:0005524">
    <property type="term" value="F:ATP binding"/>
    <property type="evidence" value="ECO:0007669"/>
    <property type="project" value="UniProtKB-UniRule"/>
</dbReference>
<dbReference type="InterPro" id="IPR020806">
    <property type="entry name" value="PKS_PP-bd"/>
</dbReference>
<organism evidence="9 10">
    <name type="scientific">Amycolatopsis carbonis</name>
    <dbReference type="NCBI Taxonomy" id="715471"/>
    <lineage>
        <taxon>Bacteria</taxon>
        <taxon>Bacillati</taxon>
        <taxon>Actinomycetota</taxon>
        <taxon>Actinomycetes</taxon>
        <taxon>Pseudonocardiales</taxon>
        <taxon>Pseudonocardiaceae</taxon>
        <taxon>Amycolatopsis</taxon>
    </lineage>
</organism>
<feature type="binding site" evidence="5">
    <location>
        <begin position="500"/>
        <end position="503"/>
    </location>
    <ligand>
        <name>AMP</name>
        <dbReference type="ChEBI" id="CHEBI:456215"/>
    </ligand>
</feature>
<feature type="binding site" evidence="5">
    <location>
        <begin position="782"/>
        <end position="785"/>
    </location>
    <ligand>
        <name>NADP(+)</name>
        <dbReference type="ChEBI" id="CHEBI:58349"/>
    </ligand>
</feature>
<dbReference type="NCBIfam" id="NF041592">
    <property type="entry name" value="carboxyl_red"/>
    <property type="match status" value="1"/>
</dbReference>
<dbReference type="SUPFAM" id="SSF47336">
    <property type="entry name" value="ACP-like"/>
    <property type="match status" value="1"/>
</dbReference>
<comment type="domain">
    <text evidence="5">The N-terminal domain likely catalyzes substrate activation by formation of an initial acyl-AMP intermediate, the central region contains the phosphopantetheine attachment site, and the C-terminal domain catalyzes the reduction by NADPH of the intermediate thioester formed from the attack of the phosphopantetheine thiol at the carbonyl carbon of acyl-AMP.</text>
</comment>
<dbReference type="EC" id="1.2.1.-" evidence="5"/>
<dbReference type="HAMAP" id="MF_02247">
    <property type="entry name" value="Carbox_acid_reduct"/>
    <property type="match status" value="1"/>
</dbReference>
<dbReference type="Pfam" id="PF00501">
    <property type="entry name" value="AMP-binding"/>
    <property type="match status" value="1"/>
</dbReference>
<dbReference type="InterPro" id="IPR020845">
    <property type="entry name" value="AMP-binding_CS"/>
</dbReference>
<evidence type="ECO:0000256" key="7">
    <source>
        <dbReference type="SAM" id="MobiDB-lite"/>
    </source>
</evidence>
<keyword evidence="2 5" id="KW-0597">Phosphoprotein</keyword>
<sequence>MKTSTGEEDQAQRRKARLRETDPEFMAAIPDRSVQAAMAEPGLPLARIVELAMRAYAERPAVRERRSVLVTDPVSGRRSRRLLPEFATRSYGELWARAKAIASEWSARGLRARDFVATIGFTSADYATLDLAGLCLGVVSVPLQPTASVAHLRAIVEETEPRLLATSPAYLGKAVEVALSVESVRAILVFDHHSEVDDEREELESAEAELDRAGRSIETLEAVVERGRTLRGAPLHVPDPGQDPLSLVVYTSGSTGTPKGAMYPESLVRRWWAGALGGADDEPAITVNFMPMSHMFGRATIVDTFGRGGINYFTAKSDLSTLFEDMGMARPTALMMVPRVLDMLFQEYQAERDRRRDEFADAAELDVVVKADIRRHFLGDRLLHAMVGSAPTSAEAKAFAESVLGVTLHEAYGATEFGLVLMDGRIQRPPVTEYKLADVPELGYRRTDRPYPRGELLVKTDPIFPGYYRRPDVTASVFDDDGFYHTGDIMAETGADQLVYVDRRNNVQKLSQGEFVTLSTVESVFAANPAIHQIYVYGSSRRPYLLAVIVPTRKAQREAGGSDALKAMLTEALQATTKETGLEPYEVPRDFLIETEPFSIENGLLSDIRKQLRPRLRERYGDQLEQLYEDIERGQNDELRALRAGGADQPVYETVTRAVQALLGCDSTDLSPETHFTDLGGDSLSALTFSNLLRDVFGIEVPVGVVISPANDLQAIAQHIETQRDSTGQLPSFDSVHGRGAAEVRASDLKLDEFLDAETLAAAKRLAQPGGEPTCVLLTGATGFLGRFMCLDWLERLAERGGKLICLVRATDDAAARDRLDKAFDNGDTELLRHYRALAENHLEVIAGDLGSPELGIARQTWSRLAEEVDAIMHVGALVNHVLPYEQLFGPNVVGTAELIRLAVTAKLKPFTYLSTIGIADQIDPGTLAETRDIRRLSPVRHRGDGYASGYSTSKWAGEVLLREAHETCGLPVAVFRSDMILTHSRYVGQVNVPDLFTRLLLSVITTGIAPKTFYRSEHGRPPTAHYDGLPVDFTAEAVNTIGTRNTQGYHTYHVLNPHDDGISLDTFVDWLTETGHRIDRLQDYSEWFRQFGDALRKLPEPQRRNTLLPLLHSYERPTEPVRGGIAPAEEFRKAVRDAKIASRGDIPHVTKELIQKYADDLRALALV</sequence>
<dbReference type="InterPro" id="IPR010080">
    <property type="entry name" value="Thioester_reductase-like_dom"/>
</dbReference>
<evidence type="ECO:0000256" key="2">
    <source>
        <dbReference type="ARBA" id="ARBA00022553"/>
    </source>
</evidence>
<dbReference type="GO" id="GO:0016620">
    <property type="term" value="F:oxidoreductase activity, acting on the aldehyde or oxo group of donors, NAD or NADP as acceptor"/>
    <property type="evidence" value="ECO:0007669"/>
    <property type="project" value="UniProtKB-UniRule"/>
</dbReference>
<dbReference type="InterPro" id="IPR036291">
    <property type="entry name" value="NAD(P)-bd_dom_sf"/>
</dbReference>
<feature type="binding site" evidence="5">
    <location>
        <position position="819"/>
    </location>
    <ligand>
        <name>NADP(+)</name>
        <dbReference type="ChEBI" id="CHEBI:58349"/>
    </ligand>
</feature>
<feature type="binding site" evidence="5">
    <location>
        <position position="915"/>
    </location>
    <ligand>
        <name>NADP(+)</name>
        <dbReference type="ChEBI" id="CHEBI:58349"/>
    </ligand>
</feature>
<feature type="domain" description="Carrier" evidence="8">
    <location>
        <begin position="649"/>
        <end position="724"/>
    </location>
</feature>
<dbReference type="InterPro" id="IPR036736">
    <property type="entry name" value="ACP-like_sf"/>
</dbReference>
<keyword evidence="3 5" id="KW-0547">Nucleotide-binding</keyword>
<dbReference type="KEGG" id="acab:QRX50_28680"/>
<evidence type="ECO:0000256" key="1">
    <source>
        <dbReference type="ARBA" id="ARBA00022450"/>
    </source>
</evidence>
<accession>A0A9Y2IBK6</accession>
<dbReference type="RefSeq" id="WP_285966254.1">
    <property type="nucleotide sequence ID" value="NZ_CP127294.1"/>
</dbReference>
<reference evidence="9 10" key="1">
    <citation type="submission" date="2023-06" db="EMBL/GenBank/DDBJ databases">
        <authorList>
            <person name="Oyuntsetseg B."/>
            <person name="Kim S.B."/>
        </authorList>
    </citation>
    <scope>NUCLEOTIDE SEQUENCE [LARGE SCALE GENOMIC DNA]</scope>
    <source>
        <strain evidence="9 10">2-15</strain>
    </source>
</reference>
<evidence type="ECO:0000256" key="3">
    <source>
        <dbReference type="ARBA" id="ARBA00022741"/>
    </source>
</evidence>
<feature type="binding site" evidence="5">
    <location>
        <position position="389"/>
    </location>
    <ligand>
        <name>AMP</name>
        <dbReference type="ChEBI" id="CHEBI:456215"/>
    </ligand>
</feature>
<feature type="binding site" evidence="5">
    <location>
        <position position="509"/>
    </location>
    <ligand>
        <name>AMP</name>
        <dbReference type="ChEBI" id="CHEBI:456215"/>
    </ligand>
</feature>